<evidence type="ECO:0000256" key="3">
    <source>
        <dbReference type="ARBA" id="ARBA00011738"/>
    </source>
</evidence>
<dbReference type="SUPFAM" id="SSF53383">
    <property type="entry name" value="PLP-dependent transferases"/>
    <property type="match status" value="1"/>
</dbReference>
<evidence type="ECO:0000256" key="4">
    <source>
        <dbReference type="ARBA" id="ARBA00022576"/>
    </source>
</evidence>
<sequence>MNPKFARRMIRFQESDLTPILRLAANPEVISFAGGLPAPELFPVEAMKKIAVRVLDEHGKRALQYSSTEGHLPLREKIAARTNRNLKTSLKAENIVVTTGSQQSLDILAKMYIDDGDCILCESPTYLGALSAFNACQPSYREVDTDGEGMVIADLEKALAEEKRAKLIYVIPDFQNPSGKTWSLERRKAFMETVSKHDILVVEDNPYGELRFEGTTPPSLKSMDTKGQVVVLGTFSKIFCPGLRVAWVCGEPAFLESFCNLKQAADLHTSTLSQYEIDAFLSEHDIEDHVRTLVSVYRERRDIMIRTMDEAFPSEVTFTRPEGGLFTWAEMPEKVSGRDLFMKALEKKVAFVPGGAFYPNGGHENTMRLNYSNMPPEKIVEGIRRLGEALREAL</sequence>
<dbReference type="Gene3D" id="3.40.640.10">
    <property type="entry name" value="Type I PLP-dependent aspartate aminotransferase-like (Major domain)"/>
    <property type="match status" value="1"/>
</dbReference>
<dbReference type="InterPro" id="IPR050859">
    <property type="entry name" value="Class-I_PLP-dep_aminotransf"/>
</dbReference>
<protein>
    <submittedName>
        <fullName evidence="8">2-aminoadipate transaminase</fullName>
    </submittedName>
</protein>
<dbReference type="CDD" id="cd00609">
    <property type="entry name" value="AAT_like"/>
    <property type="match status" value="1"/>
</dbReference>
<comment type="subunit">
    <text evidence="3">Homodimer.</text>
</comment>
<dbReference type="Gene3D" id="3.90.1150.10">
    <property type="entry name" value="Aspartate Aminotransferase, domain 1"/>
    <property type="match status" value="1"/>
</dbReference>
<dbReference type="RefSeq" id="WP_133955172.1">
    <property type="nucleotide sequence ID" value="NZ_SORI01000001.1"/>
</dbReference>
<dbReference type="GO" id="GO:0030170">
    <property type="term" value="F:pyridoxal phosphate binding"/>
    <property type="evidence" value="ECO:0007669"/>
    <property type="project" value="InterPro"/>
</dbReference>
<comment type="similarity">
    <text evidence="2">Belongs to the class-I pyridoxal-phosphate-dependent aminotransferase family.</text>
</comment>
<dbReference type="InterPro" id="IPR015422">
    <property type="entry name" value="PyrdxlP-dep_Trfase_small"/>
</dbReference>
<evidence type="ECO:0000256" key="1">
    <source>
        <dbReference type="ARBA" id="ARBA00001933"/>
    </source>
</evidence>
<keyword evidence="5" id="KW-0808">Transferase</keyword>
<dbReference type="EMBL" id="SORI01000001">
    <property type="protein sequence ID" value="TDY64914.1"/>
    <property type="molecule type" value="Genomic_DNA"/>
</dbReference>
<organism evidence="8 9">
    <name type="scientific">Aminivibrio pyruvatiphilus</name>
    <dbReference type="NCBI Taxonomy" id="1005740"/>
    <lineage>
        <taxon>Bacteria</taxon>
        <taxon>Thermotogati</taxon>
        <taxon>Synergistota</taxon>
        <taxon>Synergistia</taxon>
        <taxon>Synergistales</taxon>
        <taxon>Aminobacteriaceae</taxon>
        <taxon>Aminivibrio</taxon>
    </lineage>
</organism>
<keyword evidence="6" id="KW-0663">Pyridoxal phosphate</keyword>
<accession>A0A4R8MH75</accession>
<evidence type="ECO:0000256" key="6">
    <source>
        <dbReference type="ARBA" id="ARBA00022898"/>
    </source>
</evidence>
<dbReference type="InterPro" id="IPR015421">
    <property type="entry name" value="PyrdxlP-dep_Trfase_major"/>
</dbReference>
<dbReference type="InterPro" id="IPR015424">
    <property type="entry name" value="PyrdxlP-dep_Trfase"/>
</dbReference>
<dbReference type="GO" id="GO:1901605">
    <property type="term" value="P:alpha-amino acid metabolic process"/>
    <property type="evidence" value="ECO:0007669"/>
    <property type="project" value="TreeGrafter"/>
</dbReference>
<name>A0A4R8MH75_9BACT</name>
<keyword evidence="4" id="KW-0032">Aminotransferase</keyword>
<dbReference type="AlphaFoldDB" id="A0A4R8MH75"/>
<dbReference type="PANTHER" id="PTHR42790:SF19">
    <property type="entry name" value="KYNURENINE_ALPHA-AMINOADIPATE AMINOTRANSFERASE, MITOCHONDRIAL"/>
    <property type="match status" value="1"/>
</dbReference>
<evidence type="ECO:0000256" key="5">
    <source>
        <dbReference type="ARBA" id="ARBA00022679"/>
    </source>
</evidence>
<reference evidence="8 9" key="1">
    <citation type="submission" date="2019-03" db="EMBL/GenBank/DDBJ databases">
        <title>Genomic Encyclopedia of Type Strains, Phase IV (KMG-IV): sequencing the most valuable type-strain genomes for metagenomic binning, comparative biology and taxonomic classification.</title>
        <authorList>
            <person name="Goeker M."/>
        </authorList>
    </citation>
    <scope>NUCLEOTIDE SEQUENCE [LARGE SCALE GENOMIC DNA]</scope>
    <source>
        <strain evidence="8 9">DSM 25964</strain>
    </source>
</reference>
<dbReference type="PANTHER" id="PTHR42790">
    <property type="entry name" value="AMINOTRANSFERASE"/>
    <property type="match status" value="1"/>
</dbReference>
<comment type="caution">
    <text evidence="8">The sequence shown here is derived from an EMBL/GenBank/DDBJ whole genome shotgun (WGS) entry which is preliminary data.</text>
</comment>
<keyword evidence="9" id="KW-1185">Reference proteome</keyword>
<evidence type="ECO:0000256" key="2">
    <source>
        <dbReference type="ARBA" id="ARBA00007441"/>
    </source>
</evidence>
<comment type="cofactor">
    <cofactor evidence="1">
        <name>pyridoxal 5'-phosphate</name>
        <dbReference type="ChEBI" id="CHEBI:597326"/>
    </cofactor>
</comment>
<evidence type="ECO:0000259" key="7">
    <source>
        <dbReference type="Pfam" id="PF00155"/>
    </source>
</evidence>
<evidence type="ECO:0000313" key="9">
    <source>
        <dbReference type="Proteomes" id="UP000295066"/>
    </source>
</evidence>
<gene>
    <name evidence="8" type="ORF">C8D99_10160</name>
</gene>
<dbReference type="GO" id="GO:0008483">
    <property type="term" value="F:transaminase activity"/>
    <property type="evidence" value="ECO:0007669"/>
    <property type="project" value="UniProtKB-KW"/>
</dbReference>
<proteinExistence type="inferred from homology"/>
<dbReference type="Pfam" id="PF00155">
    <property type="entry name" value="Aminotran_1_2"/>
    <property type="match status" value="1"/>
</dbReference>
<dbReference type="OrthoDB" id="1360at2"/>
<dbReference type="Proteomes" id="UP000295066">
    <property type="component" value="Unassembled WGS sequence"/>
</dbReference>
<evidence type="ECO:0000313" key="8">
    <source>
        <dbReference type="EMBL" id="TDY64914.1"/>
    </source>
</evidence>
<dbReference type="InterPro" id="IPR004839">
    <property type="entry name" value="Aminotransferase_I/II_large"/>
</dbReference>
<feature type="domain" description="Aminotransferase class I/classII large" evidence="7">
    <location>
        <begin position="45"/>
        <end position="386"/>
    </location>
</feature>
<dbReference type="FunFam" id="3.40.640.10:FF:000053">
    <property type="entry name" value="Aminotransferase, class I"/>
    <property type="match status" value="1"/>
</dbReference>